<sequence length="218" mass="23585">MTRLLDDDALERSPVVANNAMNRERTLRGYARGLGVDIVAARPARWLDLCCGTGRALFEAAALLPDTEIVGVDLVDHFLPAVPPANLRLVTASVAAWEPPGAFDLITCVHGLHYVGDKLGTLARVASWLAPDGLFVADFDARGVHVPSPRRLAAELRANGFVHDARRRRVSLRGRREVAFPYRYRGADDQVGPNYTGQPAVASFYVDENGSRPGGSAS</sequence>
<keyword evidence="1 4" id="KW-0489">Methyltransferase</keyword>
<evidence type="ECO:0000256" key="1">
    <source>
        <dbReference type="ARBA" id="ARBA00022603"/>
    </source>
</evidence>
<dbReference type="Pfam" id="PF13489">
    <property type="entry name" value="Methyltransf_23"/>
    <property type="match status" value="1"/>
</dbReference>
<keyword evidence="3" id="KW-0949">S-adenosyl-L-methionine</keyword>
<keyword evidence="5" id="KW-1185">Reference proteome</keyword>
<protein>
    <submittedName>
        <fullName evidence="4">Trans-aconitate methyltransferase</fullName>
    </submittedName>
</protein>
<evidence type="ECO:0000256" key="2">
    <source>
        <dbReference type="ARBA" id="ARBA00022679"/>
    </source>
</evidence>
<dbReference type="RefSeq" id="WP_182841857.1">
    <property type="nucleotide sequence ID" value="NZ_BAAALP010000090.1"/>
</dbReference>
<reference evidence="4 5" key="1">
    <citation type="submission" date="2020-08" db="EMBL/GenBank/DDBJ databases">
        <title>Genomic Encyclopedia of Type Strains, Phase IV (KMG-IV): sequencing the most valuable type-strain genomes for metagenomic binning, comparative biology and taxonomic classification.</title>
        <authorList>
            <person name="Goeker M."/>
        </authorList>
    </citation>
    <scope>NUCLEOTIDE SEQUENCE [LARGE SCALE GENOMIC DNA]</scope>
    <source>
        <strain evidence="4 5">DSM 44197</strain>
    </source>
</reference>
<dbReference type="GO" id="GO:0032259">
    <property type="term" value="P:methylation"/>
    <property type="evidence" value="ECO:0007669"/>
    <property type="project" value="UniProtKB-KW"/>
</dbReference>
<dbReference type="Proteomes" id="UP000572680">
    <property type="component" value="Unassembled WGS sequence"/>
</dbReference>
<dbReference type="Gene3D" id="3.40.50.150">
    <property type="entry name" value="Vaccinia Virus protein VP39"/>
    <property type="match status" value="1"/>
</dbReference>
<evidence type="ECO:0000256" key="3">
    <source>
        <dbReference type="ARBA" id="ARBA00022691"/>
    </source>
</evidence>
<gene>
    <name evidence="4" type="ORF">HNR61_001024</name>
</gene>
<evidence type="ECO:0000313" key="4">
    <source>
        <dbReference type="EMBL" id="MBA8949426.1"/>
    </source>
</evidence>
<keyword evidence="2 4" id="KW-0808">Transferase</keyword>
<organism evidence="4 5">
    <name type="scientific">Actinomadura namibiensis</name>
    <dbReference type="NCBI Taxonomy" id="182080"/>
    <lineage>
        <taxon>Bacteria</taxon>
        <taxon>Bacillati</taxon>
        <taxon>Actinomycetota</taxon>
        <taxon>Actinomycetes</taxon>
        <taxon>Streptosporangiales</taxon>
        <taxon>Thermomonosporaceae</taxon>
        <taxon>Actinomadura</taxon>
    </lineage>
</organism>
<dbReference type="PANTHER" id="PTHR43464:SF19">
    <property type="entry name" value="UBIQUINONE BIOSYNTHESIS O-METHYLTRANSFERASE, MITOCHONDRIAL"/>
    <property type="match status" value="1"/>
</dbReference>
<dbReference type="PANTHER" id="PTHR43464">
    <property type="entry name" value="METHYLTRANSFERASE"/>
    <property type="match status" value="1"/>
</dbReference>
<dbReference type="InterPro" id="IPR029063">
    <property type="entry name" value="SAM-dependent_MTases_sf"/>
</dbReference>
<dbReference type="SUPFAM" id="SSF53335">
    <property type="entry name" value="S-adenosyl-L-methionine-dependent methyltransferases"/>
    <property type="match status" value="1"/>
</dbReference>
<dbReference type="EMBL" id="JACJIA010000001">
    <property type="protein sequence ID" value="MBA8949426.1"/>
    <property type="molecule type" value="Genomic_DNA"/>
</dbReference>
<dbReference type="GO" id="GO:0008168">
    <property type="term" value="F:methyltransferase activity"/>
    <property type="evidence" value="ECO:0007669"/>
    <property type="project" value="UniProtKB-KW"/>
</dbReference>
<dbReference type="AlphaFoldDB" id="A0A7W3LJS9"/>
<dbReference type="CDD" id="cd02440">
    <property type="entry name" value="AdoMet_MTases"/>
    <property type="match status" value="1"/>
</dbReference>
<comment type="caution">
    <text evidence="4">The sequence shown here is derived from an EMBL/GenBank/DDBJ whole genome shotgun (WGS) entry which is preliminary data.</text>
</comment>
<accession>A0A7W3LJS9</accession>
<proteinExistence type="predicted"/>
<evidence type="ECO:0000313" key="5">
    <source>
        <dbReference type="Proteomes" id="UP000572680"/>
    </source>
</evidence>
<name>A0A7W3LJS9_ACTNM</name>